<sequence>MKMSSGAVESLIPLHLALDVVEIVEIGVV</sequence>
<evidence type="ECO:0000313" key="2">
    <source>
        <dbReference type="Proteomes" id="UP000233769"/>
    </source>
</evidence>
<evidence type="ECO:0000313" key="1">
    <source>
        <dbReference type="EMBL" id="SOR32504.1"/>
    </source>
</evidence>
<protein>
    <submittedName>
        <fullName evidence="1">Uncharacterized protein</fullName>
    </submittedName>
</protein>
<organism evidence="1 2">
    <name type="scientific">Methylorubrum extorquens</name>
    <name type="common">Methylobacterium dichloromethanicum</name>
    <name type="synonym">Methylobacterium extorquens</name>
    <dbReference type="NCBI Taxonomy" id="408"/>
    <lineage>
        <taxon>Bacteria</taxon>
        <taxon>Pseudomonadati</taxon>
        <taxon>Pseudomonadota</taxon>
        <taxon>Alphaproteobacteria</taxon>
        <taxon>Hyphomicrobiales</taxon>
        <taxon>Methylobacteriaceae</taxon>
        <taxon>Methylorubrum</taxon>
    </lineage>
</organism>
<accession>A0A2N9AYV1</accession>
<dbReference type="EMBL" id="LT962688">
    <property type="protein sequence ID" value="SOR32504.1"/>
    <property type="molecule type" value="Genomic_DNA"/>
</dbReference>
<dbReference type="Proteomes" id="UP000233769">
    <property type="component" value="Chromosome tk0001"/>
</dbReference>
<gene>
    <name evidence="1" type="ORF">TK0001_5945</name>
</gene>
<reference evidence="2" key="1">
    <citation type="submission" date="2017-10" db="EMBL/GenBank/DDBJ databases">
        <authorList>
            <person name="Regsiter A."/>
            <person name="William W."/>
        </authorList>
    </citation>
    <scope>NUCLEOTIDE SEQUENCE [LARGE SCALE GENOMIC DNA]</scope>
</reference>
<dbReference type="AlphaFoldDB" id="A0A2N9AYV1"/>
<name>A0A2N9AYV1_METEX</name>
<proteinExistence type="predicted"/>